<evidence type="ECO:0000313" key="2">
    <source>
        <dbReference type="Proteomes" id="UP000247078"/>
    </source>
</evidence>
<sequence length="211" mass="24345">MEYLDRKVIPILYNHRENEENGQNSEVEETVKLAHTSQAINSAELPARLRIGKESVFLKRTELYDSRVAISLPRSLRLISEKEASMKYPSSHRPEWIYTNDSGTVNFTFNRLEHRISEAELTSFTETMANVVRGTQPVRQWDKHGVRTTEMGHVMGYCQFSVQGLNNQIYNHIGFSILDQSVLVYGFNCTDEEKRDWQESGEMILNSLAIL</sequence>
<dbReference type="Proteomes" id="UP000247078">
    <property type="component" value="Unassembled WGS sequence"/>
</dbReference>
<gene>
    <name evidence="1" type="ORF">DET56_103273</name>
</gene>
<comment type="caution">
    <text evidence="1">The sequence shown here is derived from an EMBL/GenBank/DDBJ whole genome shotgun (WGS) entry which is preliminary data.</text>
</comment>
<dbReference type="AlphaFoldDB" id="A0A855Y9Y3"/>
<dbReference type="RefSeq" id="WP_146217202.1">
    <property type="nucleotide sequence ID" value="NZ_QGTZ01000003.1"/>
</dbReference>
<evidence type="ECO:0000313" key="1">
    <source>
        <dbReference type="EMBL" id="PWW43225.1"/>
    </source>
</evidence>
<protein>
    <submittedName>
        <fullName evidence="1">Uncharacterized protein</fullName>
    </submittedName>
</protein>
<dbReference type="EMBL" id="QGTZ01000003">
    <property type="protein sequence ID" value="PWW43225.1"/>
    <property type="molecule type" value="Genomic_DNA"/>
</dbReference>
<proteinExistence type="predicted"/>
<reference evidence="1 2" key="1">
    <citation type="submission" date="2018-05" db="EMBL/GenBank/DDBJ databases">
        <title>Freshwater and sediment microbial communities from various areas in North America, analyzing microbe dynamics in response to fracking.</title>
        <authorList>
            <person name="Lamendella R."/>
        </authorList>
    </citation>
    <scope>NUCLEOTIDE SEQUENCE [LARGE SCALE GENOMIC DNA]</scope>
    <source>
        <strain evidence="1 2">DB-3</strain>
    </source>
</reference>
<name>A0A855Y9Y3_9BACL</name>
<accession>A0A855Y9Y3</accession>
<organism evidence="1 2">
    <name type="scientific">Paenibacillus pabuli</name>
    <dbReference type="NCBI Taxonomy" id="1472"/>
    <lineage>
        <taxon>Bacteria</taxon>
        <taxon>Bacillati</taxon>
        <taxon>Bacillota</taxon>
        <taxon>Bacilli</taxon>
        <taxon>Bacillales</taxon>
        <taxon>Paenibacillaceae</taxon>
        <taxon>Paenibacillus</taxon>
    </lineage>
</organism>